<keyword evidence="3" id="KW-0479">Metal-binding</keyword>
<evidence type="ECO:0000256" key="3">
    <source>
        <dbReference type="ARBA" id="ARBA00022723"/>
    </source>
</evidence>
<dbReference type="InterPro" id="IPR051198">
    <property type="entry name" value="BchE-like"/>
</dbReference>
<evidence type="ECO:0000313" key="9">
    <source>
        <dbReference type="Proteomes" id="UP000230869"/>
    </source>
</evidence>
<dbReference type="GO" id="GO:0051536">
    <property type="term" value="F:iron-sulfur cluster binding"/>
    <property type="evidence" value="ECO:0007669"/>
    <property type="project" value="UniProtKB-KW"/>
</dbReference>
<evidence type="ECO:0000259" key="7">
    <source>
        <dbReference type="PROSITE" id="PS51918"/>
    </source>
</evidence>
<accession>A0A2M6K8H2</accession>
<sequence>MQTDIRVVLVNLISEDYLARYQAPLAVNVLAAYFRSVCPDIMISTIDMQDVFEEQGNDKGTIGEIFAETVKSVVAEIVSACSAGRIIVGLSVKWSTQEIAGQIINLVRQGASNSQPLFVIGNIGSTHGYRELLVQDDFADIVAVVGEGEESLAEIARIASRTSGDFRDILNYKDVVNTAIFYNKAIRVSELRRMDLTSYPAMVDISPSDIYDREWDVYAVETSRGCPWGNCTFCSVKKQFGASNQYDNHGFDWRWRAFPVAKVLGDIYSFARQGVRRFDIKDSEFFGPVRTAEEFFETMNRVNELANGLIALNEELRSAENLIQNSTVSITHVSARVDTIYSANPLEKKKNIVRRNAYALLKAAGLRRVYLGIESGSPSQLKRYRKGVSVEENKQAIKILRELGLEIEVGFIFFDYLSTLEELRQNILFIEETHIHETDSRILGSLRIQKGSPYEAIAEKLGILGGEDSGQLSYEAAFVNKEVAEIEALFSEWERATRKLAKIIPSHLRIENYKMDFAFVKDIIACFEADRKDWLYTAIEEHSATRSNFLKKIKQAFDSGLFGRRVSKLFLEYLDHANAQNAILAKEVAHARYDGGI</sequence>
<dbReference type="InterPro" id="IPR006638">
    <property type="entry name" value="Elp3/MiaA/NifB-like_rSAM"/>
</dbReference>
<comment type="caution">
    <text evidence="8">The sequence shown here is derived from an EMBL/GenBank/DDBJ whole genome shotgun (WGS) entry which is preliminary data.</text>
</comment>
<evidence type="ECO:0000256" key="5">
    <source>
        <dbReference type="ARBA" id="ARBA00023014"/>
    </source>
</evidence>
<dbReference type="GO" id="GO:0046872">
    <property type="term" value="F:metal ion binding"/>
    <property type="evidence" value="ECO:0007669"/>
    <property type="project" value="UniProtKB-KW"/>
</dbReference>
<name>A0A2M6K8H2_9BACT</name>
<reference evidence="8 9" key="1">
    <citation type="submission" date="2017-09" db="EMBL/GenBank/DDBJ databases">
        <title>Depth-based differentiation of microbial function through sediment-hosted aquifers and enrichment of novel symbionts in the deep terrestrial subsurface.</title>
        <authorList>
            <person name="Probst A.J."/>
            <person name="Ladd B."/>
            <person name="Jarett J.K."/>
            <person name="Geller-Mcgrath D.E."/>
            <person name="Sieber C.M."/>
            <person name="Emerson J.B."/>
            <person name="Anantharaman K."/>
            <person name="Thomas B.C."/>
            <person name="Malmstrom R."/>
            <person name="Stieglmeier M."/>
            <person name="Klingl A."/>
            <person name="Woyke T."/>
            <person name="Ryan C.M."/>
            <person name="Banfield J.F."/>
        </authorList>
    </citation>
    <scope>NUCLEOTIDE SEQUENCE [LARGE SCALE GENOMIC DNA]</scope>
    <source>
        <strain evidence="8">CG11_big_fil_rev_8_21_14_0_20_39_10</strain>
    </source>
</reference>
<evidence type="ECO:0000256" key="2">
    <source>
        <dbReference type="ARBA" id="ARBA00022691"/>
    </source>
</evidence>
<dbReference type="CDD" id="cd01335">
    <property type="entry name" value="Radical_SAM"/>
    <property type="match status" value="1"/>
</dbReference>
<dbReference type="SFLD" id="SFLDS00029">
    <property type="entry name" value="Radical_SAM"/>
    <property type="match status" value="1"/>
</dbReference>
<dbReference type="SUPFAM" id="SSF102114">
    <property type="entry name" value="Radical SAM enzymes"/>
    <property type="match status" value="1"/>
</dbReference>
<protein>
    <recommendedName>
        <fullName evidence="7">Radical SAM core domain-containing protein</fullName>
    </recommendedName>
</protein>
<dbReference type="SMART" id="SM00729">
    <property type="entry name" value="Elp3"/>
    <property type="match status" value="1"/>
</dbReference>
<proteinExistence type="predicted"/>
<dbReference type="AlphaFoldDB" id="A0A2M6K8H2"/>
<feature type="domain" description="Radical SAM core" evidence="7">
    <location>
        <begin position="212"/>
        <end position="467"/>
    </location>
</feature>
<dbReference type="GO" id="GO:0003824">
    <property type="term" value="F:catalytic activity"/>
    <property type="evidence" value="ECO:0007669"/>
    <property type="project" value="InterPro"/>
</dbReference>
<keyword evidence="4" id="KW-0408">Iron</keyword>
<dbReference type="GO" id="GO:0005829">
    <property type="term" value="C:cytosol"/>
    <property type="evidence" value="ECO:0007669"/>
    <property type="project" value="TreeGrafter"/>
</dbReference>
<dbReference type="PROSITE" id="PS51918">
    <property type="entry name" value="RADICAL_SAM"/>
    <property type="match status" value="1"/>
</dbReference>
<dbReference type="SFLD" id="SFLDG01082">
    <property type="entry name" value="B12-binding_domain_containing"/>
    <property type="match status" value="1"/>
</dbReference>
<evidence type="ECO:0000313" key="8">
    <source>
        <dbReference type="EMBL" id="PIR12999.1"/>
    </source>
</evidence>
<dbReference type="EMBL" id="PCWW01000062">
    <property type="protein sequence ID" value="PIR12999.1"/>
    <property type="molecule type" value="Genomic_DNA"/>
</dbReference>
<keyword evidence="6" id="KW-0175">Coiled coil</keyword>
<evidence type="ECO:0000256" key="4">
    <source>
        <dbReference type="ARBA" id="ARBA00023004"/>
    </source>
</evidence>
<keyword evidence="5" id="KW-0411">Iron-sulfur</keyword>
<dbReference type="Proteomes" id="UP000230869">
    <property type="component" value="Unassembled WGS sequence"/>
</dbReference>
<dbReference type="PANTHER" id="PTHR43409:SF7">
    <property type="entry name" value="BLL1977 PROTEIN"/>
    <property type="match status" value="1"/>
</dbReference>
<dbReference type="PANTHER" id="PTHR43409">
    <property type="entry name" value="ANAEROBIC MAGNESIUM-PROTOPORPHYRIN IX MONOMETHYL ESTER CYCLASE-RELATED"/>
    <property type="match status" value="1"/>
</dbReference>
<dbReference type="Pfam" id="PF04055">
    <property type="entry name" value="Radical_SAM"/>
    <property type="match status" value="1"/>
</dbReference>
<evidence type="ECO:0000256" key="1">
    <source>
        <dbReference type="ARBA" id="ARBA00001966"/>
    </source>
</evidence>
<evidence type="ECO:0000256" key="6">
    <source>
        <dbReference type="SAM" id="Coils"/>
    </source>
</evidence>
<feature type="coiled-coil region" evidence="6">
    <location>
        <begin position="302"/>
        <end position="329"/>
    </location>
</feature>
<comment type="cofactor">
    <cofactor evidence="1">
        <name>[4Fe-4S] cluster</name>
        <dbReference type="ChEBI" id="CHEBI:49883"/>
    </cofactor>
</comment>
<dbReference type="InterPro" id="IPR058240">
    <property type="entry name" value="rSAM_sf"/>
</dbReference>
<gene>
    <name evidence="8" type="ORF">COV49_03480</name>
</gene>
<keyword evidence="2" id="KW-0949">S-adenosyl-L-methionine</keyword>
<dbReference type="Gene3D" id="3.20.20.70">
    <property type="entry name" value="Aldolase class I"/>
    <property type="match status" value="1"/>
</dbReference>
<dbReference type="InterPro" id="IPR013785">
    <property type="entry name" value="Aldolase_TIM"/>
</dbReference>
<organism evidence="8 9">
    <name type="scientific">Candidatus Falkowbacteria bacterium CG11_big_fil_rev_8_21_14_0_20_39_10</name>
    <dbReference type="NCBI Taxonomy" id="1974570"/>
    <lineage>
        <taxon>Bacteria</taxon>
        <taxon>Candidatus Falkowiibacteriota</taxon>
    </lineage>
</organism>
<dbReference type="InterPro" id="IPR007197">
    <property type="entry name" value="rSAM"/>
</dbReference>